<keyword evidence="2" id="KW-1133">Transmembrane helix</keyword>
<keyword evidence="2" id="KW-0472">Membrane</keyword>
<dbReference type="InterPro" id="IPR001623">
    <property type="entry name" value="DnaJ_domain"/>
</dbReference>
<feature type="domain" description="J" evidence="3">
    <location>
        <begin position="76"/>
        <end position="145"/>
    </location>
</feature>
<organism evidence="4 5">
    <name type="scientific">Hapsidospora chrysogenum (strain ATCC 11550 / CBS 779.69 / DSM 880 / IAM 14645 / JCM 23072 / IMI 49137)</name>
    <name type="common">Acremonium chrysogenum</name>
    <dbReference type="NCBI Taxonomy" id="857340"/>
    <lineage>
        <taxon>Eukaryota</taxon>
        <taxon>Fungi</taxon>
        <taxon>Dikarya</taxon>
        <taxon>Ascomycota</taxon>
        <taxon>Pezizomycotina</taxon>
        <taxon>Sordariomycetes</taxon>
        <taxon>Hypocreomycetidae</taxon>
        <taxon>Hypocreales</taxon>
        <taxon>Bionectriaceae</taxon>
        <taxon>Hapsidospora</taxon>
    </lineage>
</organism>
<sequence>MTNVVSLLGWTFLPNLITGWIQTVYYGITIRAGDPKPAPGSARHNAHRRVIYILVVAFYLAYTIFEADHDIRAASSYYADLGVSPSATDRDIKSRYRRLAALHHPDKAGTPPSDDDSAAAYFMRLKTASETLLNPTRRFAYERFGPDVNAWQRCKTVADFVHRGIVQGILPHYGVATAAMYVLGLFGYMDFGRFYRWLILLVLCVFEVHAVTRPYFPASVNALNAVVTTVSSHPPYMPFQVITLARKITVTVYIALSQIGPVLTQHLRGEEKPPSADGGDDDGKALRQGLDRLEGISRQLGADVARLMEMETAPYKGDGEATSNLQGKIREWLVQNTIRADPMVRDALGTSIGKRRLNAPRGARGNNTGR</sequence>
<feature type="region of interest" description="Disordered" evidence="1">
    <location>
        <begin position="351"/>
        <end position="370"/>
    </location>
</feature>
<comment type="caution">
    <text evidence="4">The sequence shown here is derived from an EMBL/GenBank/DDBJ whole genome shotgun (WGS) entry which is preliminary data.</text>
</comment>
<dbReference type="PRINTS" id="PR00625">
    <property type="entry name" value="JDOMAIN"/>
</dbReference>
<accession>A0A086T5Y6</accession>
<feature type="transmembrane region" description="Helical" evidence="2">
    <location>
        <begin position="49"/>
        <end position="65"/>
    </location>
</feature>
<keyword evidence="5" id="KW-1185">Reference proteome</keyword>
<evidence type="ECO:0000256" key="1">
    <source>
        <dbReference type="SAM" id="MobiDB-lite"/>
    </source>
</evidence>
<dbReference type="InterPro" id="IPR050817">
    <property type="entry name" value="DjlA_DnaK_co-chaperone"/>
</dbReference>
<reference evidence="5" key="1">
    <citation type="journal article" date="2014" name="Genome Announc.">
        <title>Genome sequence and annotation of Acremonium chrysogenum, producer of the beta-lactam antibiotic cephalosporin C.</title>
        <authorList>
            <person name="Terfehr D."/>
            <person name="Dahlmann T.A."/>
            <person name="Specht T."/>
            <person name="Zadra I."/>
            <person name="Kuernsteiner H."/>
            <person name="Kueck U."/>
        </authorList>
    </citation>
    <scope>NUCLEOTIDE SEQUENCE [LARGE SCALE GENOMIC DNA]</scope>
    <source>
        <strain evidence="5">ATCC 11550 / CBS 779.69 / DSM 880 / IAM 14645 / JCM 23072 / IMI 49137</strain>
    </source>
</reference>
<evidence type="ECO:0000256" key="2">
    <source>
        <dbReference type="SAM" id="Phobius"/>
    </source>
</evidence>
<dbReference type="OrthoDB" id="436519at2759"/>
<evidence type="ECO:0000313" key="5">
    <source>
        <dbReference type="Proteomes" id="UP000029964"/>
    </source>
</evidence>
<dbReference type="Proteomes" id="UP000029964">
    <property type="component" value="Unassembled WGS sequence"/>
</dbReference>
<dbReference type="AlphaFoldDB" id="A0A086T5Y6"/>
<keyword evidence="2" id="KW-0812">Transmembrane</keyword>
<dbReference type="Pfam" id="PF00226">
    <property type="entry name" value="DnaJ"/>
    <property type="match status" value="1"/>
</dbReference>
<dbReference type="HOGENOM" id="CLU_043818_0_0_1"/>
<dbReference type="Gene3D" id="1.10.287.110">
    <property type="entry name" value="DnaJ domain"/>
    <property type="match status" value="1"/>
</dbReference>
<dbReference type="CDD" id="cd06257">
    <property type="entry name" value="DnaJ"/>
    <property type="match status" value="1"/>
</dbReference>
<dbReference type="InterPro" id="IPR036869">
    <property type="entry name" value="J_dom_sf"/>
</dbReference>
<name>A0A086T5Y6_HAPC1</name>
<evidence type="ECO:0000313" key="4">
    <source>
        <dbReference type="EMBL" id="KFH44768.1"/>
    </source>
</evidence>
<dbReference type="PANTHER" id="PTHR24074">
    <property type="entry name" value="CO-CHAPERONE PROTEIN DJLA"/>
    <property type="match status" value="1"/>
</dbReference>
<feature type="transmembrane region" description="Helical" evidence="2">
    <location>
        <begin position="169"/>
        <end position="188"/>
    </location>
</feature>
<protein>
    <submittedName>
        <fullName evidence="4">Chaperone protein-like protein</fullName>
    </submittedName>
</protein>
<gene>
    <name evidence="4" type="ORF">ACRE_044920</name>
</gene>
<dbReference type="PROSITE" id="PS50076">
    <property type="entry name" value="DNAJ_2"/>
    <property type="match status" value="1"/>
</dbReference>
<dbReference type="EMBL" id="JPKY01000043">
    <property type="protein sequence ID" value="KFH44768.1"/>
    <property type="molecule type" value="Genomic_DNA"/>
</dbReference>
<feature type="transmembrane region" description="Helical" evidence="2">
    <location>
        <begin position="6"/>
        <end position="28"/>
    </location>
</feature>
<dbReference type="SMART" id="SM00271">
    <property type="entry name" value="DnaJ"/>
    <property type="match status" value="1"/>
</dbReference>
<feature type="transmembrane region" description="Helical" evidence="2">
    <location>
        <begin position="195"/>
        <end position="216"/>
    </location>
</feature>
<dbReference type="STRING" id="857340.A0A086T5Y6"/>
<proteinExistence type="predicted"/>
<dbReference type="SUPFAM" id="SSF46565">
    <property type="entry name" value="Chaperone J-domain"/>
    <property type="match status" value="1"/>
</dbReference>
<evidence type="ECO:0000259" key="3">
    <source>
        <dbReference type="PROSITE" id="PS50076"/>
    </source>
</evidence>